<dbReference type="AlphaFoldDB" id="M4M9Y7"/>
<feature type="non-terminal residue" evidence="1">
    <location>
        <position position="84"/>
    </location>
</feature>
<proteinExistence type="evidence at transcript level"/>
<evidence type="ECO:0000313" key="1">
    <source>
        <dbReference type="EMBL" id="AGG56737.1"/>
    </source>
</evidence>
<gene>
    <name evidence="1" type="primary">CBA1</name>
</gene>
<protein>
    <submittedName>
        <fullName evidence="1">Cobalamin acquisition protein 1</fullName>
    </submittedName>
</protein>
<name>M4M9Y7_9EUKA</name>
<dbReference type="EMBL" id="JX042668">
    <property type="protein sequence ID" value="AGG56737.1"/>
    <property type="molecule type" value="mRNA"/>
</dbReference>
<reference evidence="1" key="1">
    <citation type="journal article" date="2012" name="Proc. Natl. Acad. Sci. U.S.A.">
        <title>Influence of cobalamin scarcity on diatom molecular physiology and identification of a cobalamin acquisition protein.</title>
        <authorList>
            <person name="Bertrand E.M."/>
            <person name="Allen A.E."/>
            <person name="Dupont C.L."/>
            <person name="Norden-Krichmar T.M."/>
            <person name="Bai J."/>
            <person name="Valas R.E."/>
            <person name="Saito M.A."/>
        </authorList>
    </citation>
    <scope>NUCLEOTIDE SEQUENCE</scope>
</reference>
<accession>M4M9Y7</accession>
<organism evidence="1">
    <name type="scientific">uncultured phototrophic eukaryote</name>
    <dbReference type="NCBI Taxonomy" id="172788"/>
    <lineage>
        <taxon>Eukaryota</taxon>
        <taxon>environmental samples</taxon>
    </lineage>
</organism>
<feature type="non-terminal residue" evidence="1">
    <location>
        <position position="1"/>
    </location>
</feature>
<sequence length="84" mass="9234">SSGSGSSAWFEYRLAEPDVVLQDFCAVVGTENELVPHVRSWFRDVYTEPVGDLGVCEDTDAPLVLKANTCVSILGYPDRRRGVD</sequence>